<dbReference type="RefSeq" id="WP_345055604.1">
    <property type="nucleotide sequence ID" value="NZ_BAAAVM010000078.1"/>
</dbReference>
<keyword evidence="3" id="KW-1185">Reference proteome</keyword>
<feature type="region of interest" description="Disordered" evidence="1">
    <location>
        <begin position="77"/>
        <end position="108"/>
    </location>
</feature>
<evidence type="ECO:0000256" key="1">
    <source>
        <dbReference type="SAM" id="MobiDB-lite"/>
    </source>
</evidence>
<dbReference type="Proteomes" id="UP001500893">
    <property type="component" value="Unassembled WGS sequence"/>
</dbReference>
<organism evidence="2 3">
    <name type="scientific">Streptomyces rameus</name>
    <dbReference type="NCBI Taxonomy" id="68261"/>
    <lineage>
        <taxon>Bacteria</taxon>
        <taxon>Bacillati</taxon>
        <taxon>Actinomycetota</taxon>
        <taxon>Actinomycetes</taxon>
        <taxon>Kitasatosporales</taxon>
        <taxon>Streptomycetaceae</taxon>
        <taxon>Streptomyces</taxon>
    </lineage>
</organism>
<evidence type="ECO:0000313" key="3">
    <source>
        <dbReference type="Proteomes" id="UP001500893"/>
    </source>
</evidence>
<comment type="caution">
    <text evidence="2">The sequence shown here is derived from an EMBL/GenBank/DDBJ whole genome shotgun (WGS) entry which is preliminary data.</text>
</comment>
<gene>
    <name evidence="2" type="ORF">GCM10010521_48390</name>
</gene>
<sequence>MIVLAIPRHDQRVADLADLSGGNNISESTVRRRLRDELISLLAAQAARLDRALSLFLMARLRVTVVWLTDVHESWQVEESPDDVSQNTGESPTKEPRVGRMVRQRHRS</sequence>
<reference evidence="3" key="1">
    <citation type="journal article" date="2019" name="Int. J. Syst. Evol. Microbiol.">
        <title>The Global Catalogue of Microorganisms (GCM) 10K type strain sequencing project: providing services to taxonomists for standard genome sequencing and annotation.</title>
        <authorList>
            <consortium name="The Broad Institute Genomics Platform"/>
            <consortium name="The Broad Institute Genome Sequencing Center for Infectious Disease"/>
            <person name="Wu L."/>
            <person name="Ma J."/>
        </authorList>
    </citation>
    <scope>NUCLEOTIDE SEQUENCE [LARGE SCALE GENOMIC DNA]</scope>
    <source>
        <strain evidence="3">JCM 11574</strain>
    </source>
</reference>
<dbReference type="EMBL" id="BAAAVM010000078">
    <property type="protein sequence ID" value="GAA3154867.1"/>
    <property type="molecule type" value="Genomic_DNA"/>
</dbReference>
<protein>
    <submittedName>
        <fullName evidence="2">Uncharacterized protein</fullName>
    </submittedName>
</protein>
<proteinExistence type="predicted"/>
<evidence type="ECO:0000313" key="2">
    <source>
        <dbReference type="EMBL" id="GAA3154867.1"/>
    </source>
</evidence>
<name>A0ABP6NPB7_9ACTN</name>
<accession>A0ABP6NPB7</accession>